<organism evidence="2 3">
    <name type="scientific">Mucilaginibacter lappiensis</name>
    <dbReference type="NCBI Taxonomy" id="354630"/>
    <lineage>
        <taxon>Bacteria</taxon>
        <taxon>Pseudomonadati</taxon>
        <taxon>Bacteroidota</taxon>
        <taxon>Sphingobacteriia</taxon>
        <taxon>Sphingobacteriales</taxon>
        <taxon>Sphingobacteriaceae</taxon>
        <taxon>Mucilaginibacter</taxon>
    </lineage>
</organism>
<keyword evidence="3" id="KW-1185">Reference proteome</keyword>
<name>A0ABR6PED8_9SPHI</name>
<evidence type="ECO:0000313" key="3">
    <source>
        <dbReference type="Proteomes" id="UP000541583"/>
    </source>
</evidence>
<evidence type="ECO:0000256" key="1">
    <source>
        <dbReference type="SAM" id="Phobius"/>
    </source>
</evidence>
<protein>
    <submittedName>
        <fullName evidence="2">Uncharacterized protein</fullName>
    </submittedName>
</protein>
<sequence length="170" mass="19083">MIFPFSVIFNRSLKTVITPDNKGQILQYIRESILKDKAAHVIVKDLSVSYKGSASNWRGSLFGSVDNGVFNLVYENNSWLLNYQINMRQLFITTSIMSIIMGVFMLVNGGPWWVGIVAFLWLCGVNWIISSIRHGTVATDIATGIDELICGKTESPPEQDKMTGELKSRF</sequence>
<keyword evidence="1" id="KW-1133">Transmembrane helix</keyword>
<reference evidence="2 3" key="1">
    <citation type="submission" date="2020-08" db="EMBL/GenBank/DDBJ databases">
        <title>Genomic Encyclopedia of Type Strains, Phase IV (KMG-V): Genome sequencing to study the core and pangenomes of soil and plant-associated prokaryotes.</title>
        <authorList>
            <person name="Whitman W."/>
        </authorList>
    </citation>
    <scope>NUCLEOTIDE SEQUENCE [LARGE SCALE GENOMIC DNA]</scope>
    <source>
        <strain evidence="2 3">ANJLi2</strain>
    </source>
</reference>
<proteinExistence type="predicted"/>
<keyword evidence="1" id="KW-0812">Transmembrane</keyword>
<comment type="caution">
    <text evidence="2">The sequence shown here is derived from an EMBL/GenBank/DDBJ whole genome shotgun (WGS) entry which is preliminary data.</text>
</comment>
<dbReference type="EMBL" id="JACHCB010000002">
    <property type="protein sequence ID" value="MBB6108131.1"/>
    <property type="molecule type" value="Genomic_DNA"/>
</dbReference>
<feature type="transmembrane region" description="Helical" evidence="1">
    <location>
        <begin position="112"/>
        <end position="129"/>
    </location>
</feature>
<keyword evidence="1" id="KW-0472">Membrane</keyword>
<dbReference type="Proteomes" id="UP000541583">
    <property type="component" value="Unassembled WGS sequence"/>
</dbReference>
<feature type="transmembrane region" description="Helical" evidence="1">
    <location>
        <begin position="90"/>
        <end position="106"/>
    </location>
</feature>
<dbReference type="RefSeq" id="WP_076371789.1">
    <property type="nucleotide sequence ID" value="NZ_JACHCB010000002.1"/>
</dbReference>
<accession>A0ABR6PED8</accession>
<evidence type="ECO:0000313" key="2">
    <source>
        <dbReference type="EMBL" id="MBB6108131.1"/>
    </source>
</evidence>
<gene>
    <name evidence="2" type="ORF">HDF23_000866</name>
</gene>